<evidence type="ECO:0000313" key="3">
    <source>
        <dbReference type="Proteomes" id="UP000663880"/>
    </source>
</evidence>
<name>A0A821UJJ8_9NEOP</name>
<feature type="region of interest" description="Disordered" evidence="1">
    <location>
        <begin position="130"/>
        <end position="172"/>
    </location>
</feature>
<reference evidence="2" key="1">
    <citation type="submission" date="2021-02" db="EMBL/GenBank/DDBJ databases">
        <authorList>
            <person name="Steward A R."/>
        </authorList>
    </citation>
    <scope>NUCLEOTIDE SEQUENCE</scope>
</reference>
<dbReference type="Proteomes" id="UP000663880">
    <property type="component" value="Unassembled WGS sequence"/>
</dbReference>
<protein>
    <submittedName>
        <fullName evidence="2">Uncharacterized protein</fullName>
    </submittedName>
</protein>
<feature type="compositionally biased region" description="Basic and acidic residues" evidence="1">
    <location>
        <begin position="130"/>
        <end position="141"/>
    </location>
</feature>
<evidence type="ECO:0000256" key="1">
    <source>
        <dbReference type="SAM" id="MobiDB-lite"/>
    </source>
</evidence>
<keyword evidence="3" id="KW-1185">Reference proteome</keyword>
<sequence length="172" mass="19549">MSVSIAEKHVSSSLSLLKSWMDANGLDLSPSKNPGNVAGFRKLDLIQSRTLRIVSRAMKLRLMLCKYNLVNIQHISTYQVLVCLDPNQTCLALERRPKISHRRLQARLGEIKTAVTAAVKRLYELVRDGELQDKDKRDDQPSKVTNQAEAKKPERKETAKEGELDKRIENLK</sequence>
<proteinExistence type="predicted"/>
<organism evidence="2 3">
    <name type="scientific">Pieris macdunnoughi</name>
    <dbReference type="NCBI Taxonomy" id="345717"/>
    <lineage>
        <taxon>Eukaryota</taxon>
        <taxon>Metazoa</taxon>
        <taxon>Ecdysozoa</taxon>
        <taxon>Arthropoda</taxon>
        <taxon>Hexapoda</taxon>
        <taxon>Insecta</taxon>
        <taxon>Pterygota</taxon>
        <taxon>Neoptera</taxon>
        <taxon>Endopterygota</taxon>
        <taxon>Lepidoptera</taxon>
        <taxon>Glossata</taxon>
        <taxon>Ditrysia</taxon>
        <taxon>Papilionoidea</taxon>
        <taxon>Pieridae</taxon>
        <taxon>Pierinae</taxon>
        <taxon>Pieris</taxon>
    </lineage>
</organism>
<gene>
    <name evidence="2" type="ORF">PMACD_LOCUS10464</name>
</gene>
<evidence type="ECO:0000313" key="2">
    <source>
        <dbReference type="EMBL" id="CAF4891072.1"/>
    </source>
</evidence>
<comment type="caution">
    <text evidence="2">The sequence shown here is derived from an EMBL/GenBank/DDBJ whole genome shotgun (WGS) entry which is preliminary data.</text>
</comment>
<accession>A0A821UJJ8</accession>
<dbReference type="AlphaFoldDB" id="A0A821UJJ8"/>
<feature type="compositionally biased region" description="Basic and acidic residues" evidence="1">
    <location>
        <begin position="149"/>
        <end position="172"/>
    </location>
</feature>
<dbReference type="EMBL" id="CAJOBZ010000031">
    <property type="protein sequence ID" value="CAF4891072.1"/>
    <property type="molecule type" value="Genomic_DNA"/>
</dbReference>